<evidence type="ECO:0000313" key="1">
    <source>
        <dbReference type="EMBL" id="KAK9018853.1"/>
    </source>
</evidence>
<gene>
    <name evidence="1" type="ORF">V6N11_033899</name>
</gene>
<organism evidence="1 2">
    <name type="scientific">Hibiscus sabdariffa</name>
    <name type="common">roselle</name>
    <dbReference type="NCBI Taxonomy" id="183260"/>
    <lineage>
        <taxon>Eukaryota</taxon>
        <taxon>Viridiplantae</taxon>
        <taxon>Streptophyta</taxon>
        <taxon>Embryophyta</taxon>
        <taxon>Tracheophyta</taxon>
        <taxon>Spermatophyta</taxon>
        <taxon>Magnoliopsida</taxon>
        <taxon>eudicotyledons</taxon>
        <taxon>Gunneridae</taxon>
        <taxon>Pentapetalae</taxon>
        <taxon>rosids</taxon>
        <taxon>malvids</taxon>
        <taxon>Malvales</taxon>
        <taxon>Malvaceae</taxon>
        <taxon>Malvoideae</taxon>
        <taxon>Hibiscus</taxon>
    </lineage>
</organism>
<keyword evidence="2" id="KW-1185">Reference proteome</keyword>
<protein>
    <submittedName>
        <fullName evidence="1">Uncharacterized protein</fullName>
    </submittedName>
</protein>
<proteinExistence type="predicted"/>
<reference evidence="1 2" key="1">
    <citation type="journal article" date="2024" name="G3 (Bethesda)">
        <title>Genome assembly of Hibiscus sabdariffa L. provides insights into metabolisms of medicinal natural products.</title>
        <authorList>
            <person name="Kim T."/>
        </authorList>
    </citation>
    <scope>NUCLEOTIDE SEQUENCE [LARGE SCALE GENOMIC DNA]</scope>
    <source>
        <strain evidence="1">TK-2024</strain>
        <tissue evidence="1">Old leaves</tissue>
    </source>
</reference>
<dbReference type="Proteomes" id="UP001396334">
    <property type="component" value="Unassembled WGS sequence"/>
</dbReference>
<sequence>MAMNSSTSAGGLPRCFDNATTKERYYNVVATKHIWEEQGFKFDDGLDFYGLEMVIAKELSEACHSDKAILAYPCLISTLYRRAAAPSHSSDKYTHFRSG</sequence>
<dbReference type="EMBL" id="JBBPBN010000018">
    <property type="protein sequence ID" value="KAK9018853.1"/>
    <property type="molecule type" value="Genomic_DNA"/>
</dbReference>
<evidence type="ECO:0000313" key="2">
    <source>
        <dbReference type="Proteomes" id="UP001396334"/>
    </source>
</evidence>
<comment type="caution">
    <text evidence="1">The sequence shown here is derived from an EMBL/GenBank/DDBJ whole genome shotgun (WGS) entry which is preliminary data.</text>
</comment>
<name>A0ABR2S0X5_9ROSI</name>
<accession>A0ABR2S0X5</accession>